<organism evidence="2 3">
    <name type="scientific">Trametes coccinea (strain BRFM310)</name>
    <name type="common">Pycnoporus coccineus</name>
    <dbReference type="NCBI Taxonomy" id="1353009"/>
    <lineage>
        <taxon>Eukaryota</taxon>
        <taxon>Fungi</taxon>
        <taxon>Dikarya</taxon>
        <taxon>Basidiomycota</taxon>
        <taxon>Agaricomycotina</taxon>
        <taxon>Agaricomycetes</taxon>
        <taxon>Polyporales</taxon>
        <taxon>Polyporaceae</taxon>
        <taxon>Trametes</taxon>
    </lineage>
</organism>
<evidence type="ECO:0000313" key="2">
    <source>
        <dbReference type="EMBL" id="OSC97468.1"/>
    </source>
</evidence>
<dbReference type="GO" id="GO:0005737">
    <property type="term" value="C:cytoplasm"/>
    <property type="evidence" value="ECO:0007669"/>
    <property type="project" value="TreeGrafter"/>
</dbReference>
<dbReference type="STRING" id="1353009.A0A1Y2I8M7"/>
<dbReference type="OrthoDB" id="498286at2759"/>
<dbReference type="Proteomes" id="UP000193067">
    <property type="component" value="Unassembled WGS sequence"/>
</dbReference>
<dbReference type="AlphaFoldDB" id="A0A1Y2I8M7"/>
<gene>
    <name evidence="2" type="ORF">PYCCODRAFT_1471773</name>
</gene>
<proteinExistence type="predicted"/>
<dbReference type="EMBL" id="KZ084150">
    <property type="protein sequence ID" value="OSC97468.1"/>
    <property type="molecule type" value="Genomic_DNA"/>
</dbReference>
<protein>
    <submittedName>
        <fullName evidence="2">Uncharacterized protein</fullName>
    </submittedName>
</protein>
<dbReference type="PANTHER" id="PTHR35020:SF2">
    <property type="entry name" value="N-ACETYLGLUCOSAMINE-INDUCED PROTEIN 1"/>
    <property type="match status" value="1"/>
</dbReference>
<reference evidence="2 3" key="1">
    <citation type="journal article" date="2015" name="Biotechnol. Biofuels">
        <title>Enhanced degradation of softwood versus hardwood by the white-rot fungus Pycnoporus coccineus.</title>
        <authorList>
            <person name="Couturier M."/>
            <person name="Navarro D."/>
            <person name="Chevret D."/>
            <person name="Henrissat B."/>
            <person name="Piumi F."/>
            <person name="Ruiz-Duenas F.J."/>
            <person name="Martinez A.T."/>
            <person name="Grigoriev I.V."/>
            <person name="Riley R."/>
            <person name="Lipzen A."/>
            <person name="Berrin J.G."/>
            <person name="Master E.R."/>
            <person name="Rosso M.N."/>
        </authorList>
    </citation>
    <scope>NUCLEOTIDE SEQUENCE [LARGE SCALE GENOMIC DNA]</scope>
    <source>
        <strain evidence="2 3">BRFM310</strain>
    </source>
</reference>
<keyword evidence="3" id="KW-1185">Reference proteome</keyword>
<name>A0A1Y2I8M7_TRAC3</name>
<accession>A0A1Y2I8M7</accession>
<evidence type="ECO:0000313" key="3">
    <source>
        <dbReference type="Proteomes" id="UP000193067"/>
    </source>
</evidence>
<sequence length="325" mass="36974">MAIDSKPAKPSPETVPLGSGPPSREEMLVYYPAKFTWKQLKTFVNSGDLGLLKRDKALQKRYDAWATGIRAKYGSMGACHYLFSIHHVLGPTSIPSHHQANFLLNYRLQWGKEDTITLLRSSLEESVDAEGPAEVPEELLDPKVPKKLPPLPPNAPPYFRADMPREMYCITMNDWPYSVPPEVEHSLIWSRVPILPPDLPPPSESKLSARLHQDGLWGFTGSESPPPSPSTLPESLGALAEWGVTMDKLVRSPRGSDEEEREIRKYGEEIEKFVKRRWNEREWETAWFVNPPRLQSVPELTHIHVFARRKTPEEITRAQINSSQQ</sequence>
<dbReference type="PANTHER" id="PTHR35020">
    <property type="entry name" value="N-ACETYLGLUCOSAMINE-INDUCED PROTEIN 1"/>
    <property type="match status" value="1"/>
</dbReference>
<feature type="region of interest" description="Disordered" evidence="1">
    <location>
        <begin position="1"/>
        <end position="21"/>
    </location>
</feature>
<evidence type="ECO:0000256" key="1">
    <source>
        <dbReference type="SAM" id="MobiDB-lite"/>
    </source>
</evidence>
<dbReference type="Pfam" id="PF12239">
    <property type="entry name" value="DUF3605"/>
    <property type="match status" value="2"/>
</dbReference>
<dbReference type="InterPro" id="IPR022036">
    <property type="entry name" value="DUF3605"/>
</dbReference>
<dbReference type="GO" id="GO:0006044">
    <property type="term" value="P:N-acetylglucosamine metabolic process"/>
    <property type="evidence" value="ECO:0007669"/>
    <property type="project" value="TreeGrafter"/>
</dbReference>
<feature type="region of interest" description="Disordered" evidence="1">
    <location>
        <begin position="127"/>
        <end position="147"/>
    </location>
</feature>